<evidence type="ECO:0000259" key="9">
    <source>
        <dbReference type="Pfam" id="PF02224"/>
    </source>
</evidence>
<evidence type="ECO:0000256" key="6">
    <source>
        <dbReference type="ARBA" id="ARBA00047615"/>
    </source>
</evidence>
<keyword evidence="5 8" id="KW-0067">ATP-binding</keyword>
<dbReference type="NCBIfam" id="TIGR00017">
    <property type="entry name" value="cmk"/>
    <property type="match status" value="1"/>
</dbReference>
<comment type="subcellular location">
    <subcellularLocation>
        <location evidence="8">Cytoplasm</location>
    </subcellularLocation>
</comment>
<evidence type="ECO:0000256" key="1">
    <source>
        <dbReference type="ARBA" id="ARBA00009427"/>
    </source>
</evidence>
<dbReference type="GO" id="GO:0005524">
    <property type="term" value="F:ATP binding"/>
    <property type="evidence" value="ECO:0007669"/>
    <property type="project" value="UniProtKB-UniRule"/>
</dbReference>
<dbReference type="RefSeq" id="WP_020875793.1">
    <property type="nucleotide sequence ID" value="NZ_ATHJ01000060.1"/>
</dbReference>
<keyword evidence="4 8" id="KW-0418">Kinase</keyword>
<protein>
    <recommendedName>
        <fullName evidence="8">Cytidylate kinase</fullName>
        <shortName evidence="8">CK</shortName>
        <ecNumber evidence="8">2.7.4.25</ecNumber>
    </recommendedName>
    <alternativeName>
        <fullName evidence="8">Cytidine monophosphate kinase</fullName>
        <shortName evidence="8">CMP kinase</shortName>
    </alternativeName>
</protein>
<evidence type="ECO:0000313" key="10">
    <source>
        <dbReference type="EMBL" id="EPR43016.1"/>
    </source>
</evidence>
<dbReference type="AlphaFoldDB" id="S7U0R0"/>
<dbReference type="GO" id="GO:0036430">
    <property type="term" value="F:CMP kinase activity"/>
    <property type="evidence" value="ECO:0007669"/>
    <property type="project" value="RHEA"/>
</dbReference>
<dbReference type="Pfam" id="PF02224">
    <property type="entry name" value="Cytidylate_kin"/>
    <property type="match status" value="1"/>
</dbReference>
<comment type="catalytic activity">
    <reaction evidence="6 8">
        <text>dCMP + ATP = dCDP + ADP</text>
        <dbReference type="Rhea" id="RHEA:25094"/>
        <dbReference type="ChEBI" id="CHEBI:30616"/>
        <dbReference type="ChEBI" id="CHEBI:57566"/>
        <dbReference type="ChEBI" id="CHEBI:58593"/>
        <dbReference type="ChEBI" id="CHEBI:456216"/>
        <dbReference type="EC" id="2.7.4.25"/>
    </reaction>
</comment>
<evidence type="ECO:0000256" key="2">
    <source>
        <dbReference type="ARBA" id="ARBA00022679"/>
    </source>
</evidence>
<organism evidence="10 11">
    <name type="scientific">Desulfococcus multivorans DSM 2059</name>
    <dbReference type="NCBI Taxonomy" id="1121405"/>
    <lineage>
        <taxon>Bacteria</taxon>
        <taxon>Pseudomonadati</taxon>
        <taxon>Thermodesulfobacteriota</taxon>
        <taxon>Desulfobacteria</taxon>
        <taxon>Desulfobacterales</taxon>
        <taxon>Desulfococcaceae</taxon>
        <taxon>Desulfococcus</taxon>
    </lineage>
</organism>
<dbReference type="EMBL" id="ATHJ01000060">
    <property type="protein sequence ID" value="EPR43016.1"/>
    <property type="molecule type" value="Genomic_DNA"/>
</dbReference>
<dbReference type="GO" id="GO:0005829">
    <property type="term" value="C:cytosol"/>
    <property type="evidence" value="ECO:0007669"/>
    <property type="project" value="TreeGrafter"/>
</dbReference>
<comment type="similarity">
    <text evidence="1 8">Belongs to the cytidylate kinase family. Type 1 subfamily.</text>
</comment>
<dbReference type="CDD" id="cd02020">
    <property type="entry name" value="CMPK"/>
    <property type="match status" value="1"/>
</dbReference>
<dbReference type="InterPro" id="IPR027417">
    <property type="entry name" value="P-loop_NTPase"/>
</dbReference>
<evidence type="ECO:0000256" key="4">
    <source>
        <dbReference type="ARBA" id="ARBA00022777"/>
    </source>
</evidence>
<dbReference type="PANTHER" id="PTHR21299:SF2">
    <property type="entry name" value="CYTIDYLATE KINASE"/>
    <property type="match status" value="1"/>
</dbReference>
<dbReference type="InterPro" id="IPR003136">
    <property type="entry name" value="Cytidylate_kin"/>
</dbReference>
<evidence type="ECO:0000256" key="3">
    <source>
        <dbReference type="ARBA" id="ARBA00022741"/>
    </source>
</evidence>
<dbReference type="OrthoDB" id="9807434at2"/>
<name>S7U0R0_DESML</name>
<dbReference type="PATRIC" id="fig|1121405.3.peg.775"/>
<keyword evidence="11" id="KW-1185">Reference proteome</keyword>
<dbReference type="GO" id="GO:0015949">
    <property type="term" value="P:nucleobase-containing small molecule interconversion"/>
    <property type="evidence" value="ECO:0007669"/>
    <property type="project" value="TreeGrafter"/>
</dbReference>
<comment type="caution">
    <text evidence="10">The sequence shown here is derived from an EMBL/GenBank/DDBJ whole genome shotgun (WGS) entry which is preliminary data.</text>
</comment>
<dbReference type="InterPro" id="IPR011994">
    <property type="entry name" value="Cytidylate_kinase_dom"/>
</dbReference>
<dbReference type="STRING" id="897.B2D07_12595"/>
<feature type="binding site" evidence="8">
    <location>
        <begin position="10"/>
        <end position="18"/>
    </location>
    <ligand>
        <name>ATP</name>
        <dbReference type="ChEBI" id="CHEBI:30616"/>
    </ligand>
</feature>
<keyword evidence="8" id="KW-0963">Cytoplasm</keyword>
<comment type="catalytic activity">
    <reaction evidence="7 8">
        <text>CMP + ATP = CDP + ADP</text>
        <dbReference type="Rhea" id="RHEA:11600"/>
        <dbReference type="ChEBI" id="CHEBI:30616"/>
        <dbReference type="ChEBI" id="CHEBI:58069"/>
        <dbReference type="ChEBI" id="CHEBI:60377"/>
        <dbReference type="ChEBI" id="CHEBI:456216"/>
        <dbReference type="EC" id="2.7.4.25"/>
    </reaction>
</comment>
<evidence type="ECO:0000256" key="7">
    <source>
        <dbReference type="ARBA" id="ARBA00048478"/>
    </source>
</evidence>
<dbReference type="PANTHER" id="PTHR21299">
    <property type="entry name" value="CYTIDYLATE KINASE/PANTOATE-BETA-ALANINE LIGASE"/>
    <property type="match status" value="1"/>
</dbReference>
<dbReference type="HAMAP" id="MF_00238">
    <property type="entry name" value="Cytidyl_kinase_type1"/>
    <property type="match status" value="1"/>
</dbReference>
<reference evidence="10 11" key="1">
    <citation type="journal article" date="2013" name="Genome Announc.">
        <title>Draft genome sequences for three mercury-methylating, sulfate-reducing bacteria.</title>
        <authorList>
            <person name="Brown S.D."/>
            <person name="Hurt R.A.Jr."/>
            <person name="Gilmour C.C."/>
            <person name="Elias D.A."/>
        </authorList>
    </citation>
    <scope>NUCLEOTIDE SEQUENCE [LARGE SCALE GENOMIC DNA]</scope>
    <source>
        <strain evidence="10 11">DSM 2059</strain>
    </source>
</reference>
<proteinExistence type="inferred from homology"/>
<dbReference type="GO" id="GO:0036431">
    <property type="term" value="F:dCMP kinase activity"/>
    <property type="evidence" value="ECO:0007669"/>
    <property type="project" value="InterPro"/>
</dbReference>
<dbReference type="GO" id="GO:0006220">
    <property type="term" value="P:pyrimidine nucleotide metabolic process"/>
    <property type="evidence" value="ECO:0007669"/>
    <property type="project" value="UniProtKB-UniRule"/>
</dbReference>
<evidence type="ECO:0000256" key="8">
    <source>
        <dbReference type="HAMAP-Rule" id="MF_00238"/>
    </source>
</evidence>
<keyword evidence="2 8" id="KW-0808">Transferase</keyword>
<evidence type="ECO:0000313" key="11">
    <source>
        <dbReference type="Proteomes" id="UP000014977"/>
    </source>
</evidence>
<keyword evidence="3 8" id="KW-0547">Nucleotide-binding</keyword>
<dbReference type="SUPFAM" id="SSF52540">
    <property type="entry name" value="P-loop containing nucleoside triphosphate hydrolases"/>
    <property type="match status" value="1"/>
</dbReference>
<accession>S7U0R0</accession>
<dbReference type="eggNOG" id="COG0283">
    <property type="taxonomic scope" value="Bacteria"/>
</dbReference>
<dbReference type="Proteomes" id="UP000014977">
    <property type="component" value="Unassembled WGS sequence"/>
</dbReference>
<evidence type="ECO:0000256" key="5">
    <source>
        <dbReference type="ARBA" id="ARBA00022840"/>
    </source>
</evidence>
<feature type="domain" description="Cytidylate kinase" evidence="9">
    <location>
        <begin position="6"/>
        <end position="219"/>
    </location>
</feature>
<gene>
    <name evidence="8" type="primary">cmk</name>
    <name evidence="10" type="ORF">dsmv_1446</name>
</gene>
<dbReference type="EC" id="2.7.4.25" evidence="8"/>
<dbReference type="Gene3D" id="3.40.50.300">
    <property type="entry name" value="P-loop containing nucleotide triphosphate hydrolases"/>
    <property type="match status" value="1"/>
</dbReference>
<sequence length="227" mass="24879">MRSLLITIDGPAGAGKTTVSRALAKRLSYTYVDTGALYRGIALAARDAGIDPDEETNLENLFKTIALTCTKTPAGPRLSLNGVDISDKIRTPEIAMAASHISAKPVVRRYLLTLQRRLGKDKGVIFEGRDMGTVVFPDADVKFFLVADLKTRAARRFVELGHKTEALSLERVKKEMKIRDENDSTRSIAPLKAAQDAVVIDSTALDVHEVVELMISHIRHHSSNVDS</sequence>